<dbReference type="InParanoid" id="A0A2R5GGT3"/>
<feature type="transmembrane region" description="Helical" evidence="5">
    <location>
        <begin position="89"/>
        <end position="107"/>
    </location>
</feature>
<feature type="transmembrane region" description="Helical" evidence="5">
    <location>
        <begin position="157"/>
        <end position="174"/>
    </location>
</feature>
<feature type="transmembrane region" description="Helical" evidence="5">
    <location>
        <begin position="362"/>
        <end position="384"/>
    </location>
</feature>
<dbReference type="PANTHER" id="PTHR43310">
    <property type="entry name" value="SULFATE TRANSPORTER YBAR-RELATED"/>
    <property type="match status" value="1"/>
</dbReference>
<gene>
    <name evidence="8" type="ORF">FCC1311_051892</name>
</gene>
<dbReference type="InterPro" id="IPR052706">
    <property type="entry name" value="Membrane-Transporter-like"/>
</dbReference>
<evidence type="ECO:0000256" key="5">
    <source>
        <dbReference type="SAM" id="Phobius"/>
    </source>
</evidence>
<feature type="transmembrane region" description="Helical" evidence="5">
    <location>
        <begin position="331"/>
        <end position="350"/>
    </location>
</feature>
<dbReference type="AlphaFoldDB" id="A0A2R5GGT3"/>
<dbReference type="EMBL" id="BEYU01000051">
    <property type="protein sequence ID" value="GBG28968.1"/>
    <property type="molecule type" value="Genomic_DNA"/>
</dbReference>
<evidence type="ECO:0000259" key="7">
    <source>
        <dbReference type="Pfam" id="PF00916"/>
    </source>
</evidence>
<evidence type="ECO:0000256" key="2">
    <source>
        <dbReference type="ARBA" id="ARBA00022692"/>
    </source>
</evidence>
<keyword evidence="3 5" id="KW-1133">Transmembrane helix</keyword>
<organism evidence="8 9">
    <name type="scientific">Hondaea fermentalgiana</name>
    <dbReference type="NCBI Taxonomy" id="2315210"/>
    <lineage>
        <taxon>Eukaryota</taxon>
        <taxon>Sar</taxon>
        <taxon>Stramenopiles</taxon>
        <taxon>Bigyra</taxon>
        <taxon>Labyrinthulomycetes</taxon>
        <taxon>Thraustochytrida</taxon>
        <taxon>Thraustochytriidae</taxon>
        <taxon>Hondaea</taxon>
    </lineage>
</organism>
<evidence type="ECO:0000256" key="4">
    <source>
        <dbReference type="ARBA" id="ARBA00023136"/>
    </source>
</evidence>
<name>A0A2R5GGT3_9STRA</name>
<dbReference type="GO" id="GO:0016020">
    <property type="term" value="C:membrane"/>
    <property type="evidence" value="ECO:0007669"/>
    <property type="project" value="UniProtKB-SubCell"/>
</dbReference>
<feature type="domain" description="SLC26A/SulP transporter" evidence="7">
    <location>
        <begin position="207"/>
        <end position="364"/>
    </location>
</feature>
<sequence length="385" mass="41519">MHIFSVMMGSIFYACFTSCKASIAGPDINPALFFALIVESIQLGADSQNPTPIEAILPTSLLAICIGTIVIGVTFLTLGHFKLTRIVQYLPASLLNGFLACIGYKVMKAALTTTCGDIYYKKPGKFIFWKLMLPALPVGFGLYLAKAYHIGQPGVTFPVILLVPLGLFYAALVISGTSLEQARDQCLDVESSASCAGGWFYPEFGRGEFGAVYSTLDLAHVDAGALLYSFSDLPAMLLIVVIDYLLKLAGTKKAVGFDFPFDNEMKTAGMACLASAVGGFSPPAYSQTKFTVLNIGITHNPESRVPGIVTGLFNAVLYFWGFPLINYLPRFFLGGLLIYAGLGFVVDNLIKSWNRVSREEFMAIWTIVIVNAATSLLVAVVVGII</sequence>
<comment type="caution">
    <text evidence="8">The sequence shown here is derived from an EMBL/GenBank/DDBJ whole genome shotgun (WGS) entry which is preliminary data.</text>
</comment>
<feature type="signal peptide" evidence="6">
    <location>
        <begin position="1"/>
        <end position="21"/>
    </location>
</feature>
<reference evidence="8 9" key="1">
    <citation type="submission" date="2017-12" db="EMBL/GenBank/DDBJ databases">
        <title>Sequencing, de novo assembly and annotation of complete genome of a new Thraustochytrid species, strain FCC1311.</title>
        <authorList>
            <person name="Sedici K."/>
            <person name="Godart F."/>
            <person name="Aiese Cigliano R."/>
            <person name="Sanseverino W."/>
            <person name="Barakat M."/>
            <person name="Ortet P."/>
            <person name="Marechal E."/>
            <person name="Cagnac O."/>
            <person name="Amato A."/>
        </authorList>
    </citation>
    <scope>NUCLEOTIDE SEQUENCE [LARGE SCALE GENOMIC DNA]</scope>
</reference>
<dbReference type="InterPro" id="IPR011547">
    <property type="entry name" value="SLC26A/SulP_dom"/>
</dbReference>
<dbReference type="PANTHER" id="PTHR43310:SF2">
    <property type="entry name" value="SLC26A_SULP TRANSPORTER DOMAIN-CONTAINING PROTEIN"/>
    <property type="match status" value="1"/>
</dbReference>
<feature type="non-terminal residue" evidence="8">
    <location>
        <position position="385"/>
    </location>
</feature>
<dbReference type="Pfam" id="PF00916">
    <property type="entry name" value="Sulfate_transp"/>
    <property type="match status" value="2"/>
</dbReference>
<keyword evidence="4 5" id="KW-0472">Membrane</keyword>
<evidence type="ECO:0000313" key="8">
    <source>
        <dbReference type="EMBL" id="GBG28968.1"/>
    </source>
</evidence>
<feature type="domain" description="SLC26A/SulP transporter" evidence="7">
    <location>
        <begin position="2"/>
        <end position="116"/>
    </location>
</feature>
<keyword evidence="6" id="KW-0732">Signal</keyword>
<feature type="transmembrane region" description="Helical" evidence="5">
    <location>
        <begin position="55"/>
        <end position="77"/>
    </location>
</feature>
<feature type="transmembrane region" description="Helical" evidence="5">
    <location>
        <begin position="305"/>
        <end position="325"/>
    </location>
</feature>
<keyword evidence="2 5" id="KW-0812">Transmembrane</keyword>
<evidence type="ECO:0000313" key="9">
    <source>
        <dbReference type="Proteomes" id="UP000241890"/>
    </source>
</evidence>
<proteinExistence type="predicted"/>
<accession>A0A2R5GGT3</accession>
<comment type="subcellular location">
    <subcellularLocation>
        <location evidence="1">Membrane</location>
        <topology evidence="1">Multi-pass membrane protein</topology>
    </subcellularLocation>
</comment>
<feature type="transmembrane region" description="Helical" evidence="5">
    <location>
        <begin position="225"/>
        <end position="246"/>
    </location>
</feature>
<dbReference type="Proteomes" id="UP000241890">
    <property type="component" value="Unassembled WGS sequence"/>
</dbReference>
<dbReference type="OrthoDB" id="409725at2759"/>
<protein>
    <recommendedName>
        <fullName evidence="7">SLC26A/SulP transporter domain-containing protein</fullName>
    </recommendedName>
</protein>
<keyword evidence="9" id="KW-1185">Reference proteome</keyword>
<evidence type="ECO:0000256" key="1">
    <source>
        <dbReference type="ARBA" id="ARBA00004141"/>
    </source>
</evidence>
<feature type="chain" id="PRO_5015360107" description="SLC26A/SulP transporter domain-containing protein" evidence="6">
    <location>
        <begin position="22"/>
        <end position="385"/>
    </location>
</feature>
<evidence type="ECO:0000256" key="3">
    <source>
        <dbReference type="ARBA" id="ARBA00022989"/>
    </source>
</evidence>
<feature type="transmembrane region" description="Helical" evidence="5">
    <location>
        <begin position="127"/>
        <end position="145"/>
    </location>
</feature>
<evidence type="ECO:0000256" key="6">
    <source>
        <dbReference type="SAM" id="SignalP"/>
    </source>
</evidence>